<proteinExistence type="predicted"/>
<dbReference type="SUPFAM" id="SSF53098">
    <property type="entry name" value="Ribonuclease H-like"/>
    <property type="match status" value="1"/>
</dbReference>
<dbReference type="OrthoDB" id="2370461at2"/>
<dbReference type="Proteomes" id="UP000193247">
    <property type="component" value="Unassembled WGS sequence"/>
</dbReference>
<name>A0A1X2LNT9_9MYCO</name>
<evidence type="ECO:0000313" key="3">
    <source>
        <dbReference type="Proteomes" id="UP000193247"/>
    </source>
</evidence>
<reference evidence="2 3" key="1">
    <citation type="submission" date="2017-04" db="EMBL/GenBank/DDBJ databases">
        <title>The new phylogeny of genus Mycobacterium.</title>
        <authorList>
            <person name="Tortoli E."/>
            <person name="Trovato A."/>
            <person name="Cirillo D.M."/>
        </authorList>
    </citation>
    <scope>NUCLEOTIDE SEQUENCE [LARGE SCALE GENOMIC DNA]</scope>
    <source>
        <strain evidence="2 3">TBL 1200985</strain>
    </source>
</reference>
<gene>
    <name evidence="2" type="ORF">B8W66_23135</name>
</gene>
<dbReference type="Pfam" id="PF00665">
    <property type="entry name" value="rve"/>
    <property type="match status" value="1"/>
</dbReference>
<evidence type="ECO:0000259" key="1">
    <source>
        <dbReference type="PROSITE" id="PS50994"/>
    </source>
</evidence>
<dbReference type="GO" id="GO:0003676">
    <property type="term" value="F:nucleic acid binding"/>
    <property type="evidence" value="ECO:0007669"/>
    <property type="project" value="InterPro"/>
</dbReference>
<comment type="caution">
    <text evidence="2">The sequence shown here is derived from an EMBL/GenBank/DDBJ whole genome shotgun (WGS) entry which is preliminary data.</text>
</comment>
<dbReference type="InterPro" id="IPR036397">
    <property type="entry name" value="RNaseH_sf"/>
</dbReference>
<dbReference type="EMBL" id="NCXP01000060">
    <property type="protein sequence ID" value="OSC36236.1"/>
    <property type="molecule type" value="Genomic_DNA"/>
</dbReference>
<organism evidence="2 3">
    <name type="scientific">Mycobacterium decipiens</name>
    <dbReference type="NCBI Taxonomy" id="1430326"/>
    <lineage>
        <taxon>Bacteria</taxon>
        <taxon>Bacillati</taxon>
        <taxon>Actinomycetota</taxon>
        <taxon>Actinomycetes</taxon>
        <taxon>Mycobacteriales</taxon>
        <taxon>Mycobacteriaceae</taxon>
        <taxon>Mycobacterium</taxon>
    </lineage>
</organism>
<dbReference type="InterPro" id="IPR012337">
    <property type="entry name" value="RNaseH-like_sf"/>
</dbReference>
<dbReference type="STRING" id="1430326.B8W66_23135"/>
<protein>
    <submittedName>
        <fullName evidence="2">Transposase</fullName>
    </submittedName>
</protein>
<sequence>MALQLDALQRHGELVAGQDRYCPEVRAELLAMSSATIDRYLRPAKARDQITGKSVTKASPLLRSSVKIRKATDEVEASAGFFEGDTVAHCGPTLKGEFARTLNLTDVRIGWVFTRTVRNNAHTHILGALKTAVDEIPYEVTGLDFDNGTEFLNKAVIKWAGQMEIFFTRSRPYKKNDQATIESKNNHLVRRYGFYYRYDTDEERTVLNRLWKLVNDRLNYLTPTIKPIGYGSGRDGQHRRLYDQPMTPLDRPLAAGILSPAQQSELLAYRDSLNPAAIARQITDLQSVLLRLAKDKTEQLYLAAMPTALPEVRAGIRIQNKTAS</sequence>
<evidence type="ECO:0000313" key="2">
    <source>
        <dbReference type="EMBL" id="OSC36236.1"/>
    </source>
</evidence>
<accession>A0A1X2LNT9</accession>
<keyword evidence="3" id="KW-1185">Reference proteome</keyword>
<dbReference type="Gene3D" id="3.30.420.10">
    <property type="entry name" value="Ribonuclease H-like superfamily/Ribonuclease H"/>
    <property type="match status" value="1"/>
</dbReference>
<dbReference type="PROSITE" id="PS50994">
    <property type="entry name" value="INTEGRASE"/>
    <property type="match status" value="1"/>
</dbReference>
<dbReference type="InterPro" id="IPR001584">
    <property type="entry name" value="Integrase_cat-core"/>
</dbReference>
<dbReference type="AlphaFoldDB" id="A0A1X2LNT9"/>
<feature type="domain" description="Integrase catalytic" evidence="1">
    <location>
        <begin position="72"/>
        <end position="235"/>
    </location>
</feature>
<dbReference type="GO" id="GO:0015074">
    <property type="term" value="P:DNA integration"/>
    <property type="evidence" value="ECO:0007669"/>
    <property type="project" value="InterPro"/>
</dbReference>